<dbReference type="SUPFAM" id="SSF55729">
    <property type="entry name" value="Acyl-CoA N-acyltransferases (Nat)"/>
    <property type="match status" value="1"/>
</dbReference>
<comment type="function">
    <text evidence="13">Catalytic component of the NuA4 histone acetyltransferase (HAT) complex which is involved in epigenetic transcriptional activation of selected genes principally by acetylation of nucleosomal histones H4, H3, H2B, H2A and H2A variant H2A.Z. Acetylates histone H4 to form H4K5ac, H4K8ac, H4K12ac and H4K16ac, histone H3 to form H3K14ac, and histone H2A to form H2AK4ac and H2AK7ac. The NuA4 complex is involved in the DNA damage response and is required for chromosome segregation. The NuA4 complex plays a direct role in repair of DNA double-strand breaks (DSBs) through homologous recombination. Recruitment to promoters depends on H3K4me. Also acetylates non-histone proteins. In addition to protein acetyltransferase, can use different acyl-CoA substrates, such as 2-hydroxyisobutanoyl-CoA (2-hydroxyisobutyryl-CoA) or (2E)-butenoyl-CoA (crotonyl-CoA), and is able to mediate protein 2-hydroxyisobutyrylation and crotonylation, respectively.</text>
</comment>
<dbReference type="GO" id="GO:0005634">
    <property type="term" value="C:nucleus"/>
    <property type="evidence" value="ECO:0007669"/>
    <property type="project" value="UniProtKB-SubCell"/>
</dbReference>
<keyword evidence="11" id="KW-0539">Nucleus</keyword>
<sequence length="660" mass="71418">MAPLKRKRPPESAEVTGPGPAAAATASARARARAQAHTSDPAAARRATRQASIAPLPVLPDPEEEQPPRRRRGRPRSIQHPINTIPHPHPIGRQPRQAQGKENVPTPLEQQQQSKPTRSTRHNAQPPRATPPSSTNNGSIITNGVPGLTPDPAATVMPIVGMARPPTRAVGPVAAAGPGAGTGGSARYVGRSDAGPPPPLVLAHTVGLTKPITMATSTPQPNHTAAIASASGRTTGRPERGPGEQPDRNIDKVVLGNICFRAWYPSYYGKEVLGDFSGNAGNGIKAGEKEGSKNGNFTANGVGDCKDDASGAKANVRRDSPPMLDRLYVCPSCFKYSKELVTWWEHVSVCERRGFIPGHKIYVHPKGRRTILVPSGPVPKPARGKRGSVGQKMVEEVIQDEGEWSIWEVDGEKDMLFCQNLSLFAKLFLDNKSVFFDVTGFNYFLLVHTPPALPTDPDLEVAEVVQPRGRVVGFFSKEKMSWDNNNLACILIFPPWQRKGLGALLMGISYEISRREGVIGGPEKPISDLGKKGYKRFWAGEIARWILTLETKSAPEETVVDVRECSRATWIALDDCLLVLKDMGVAEDAGRGPPRVQEPKGEEHDGPEAPEELVQRVRISQRAVLSWVTANRVSLDKPCDPDGFVDGYAIKPPAPSEETS</sequence>
<organism evidence="17 18">
    <name type="scientific">Podospora appendiculata</name>
    <dbReference type="NCBI Taxonomy" id="314037"/>
    <lineage>
        <taxon>Eukaryota</taxon>
        <taxon>Fungi</taxon>
        <taxon>Dikarya</taxon>
        <taxon>Ascomycota</taxon>
        <taxon>Pezizomycotina</taxon>
        <taxon>Sordariomycetes</taxon>
        <taxon>Sordariomycetidae</taxon>
        <taxon>Sordariales</taxon>
        <taxon>Podosporaceae</taxon>
        <taxon>Podospora</taxon>
    </lineage>
</organism>
<dbReference type="InterPro" id="IPR036388">
    <property type="entry name" value="WH-like_DNA-bd_sf"/>
</dbReference>
<name>A0AAE0XCB4_9PEZI</name>
<keyword evidence="4" id="KW-0808">Transferase</keyword>
<dbReference type="PANTHER" id="PTHR10615:SF219">
    <property type="entry name" value="HISTONE ACETYLTRANSFERASE KAT5"/>
    <property type="match status" value="1"/>
</dbReference>
<proteinExistence type="inferred from homology"/>
<feature type="region of interest" description="Disordered" evidence="15">
    <location>
        <begin position="229"/>
        <end position="249"/>
    </location>
</feature>
<evidence type="ECO:0000256" key="7">
    <source>
        <dbReference type="ARBA" id="ARBA00022833"/>
    </source>
</evidence>
<accession>A0AAE0XCB4</accession>
<evidence type="ECO:0000256" key="5">
    <source>
        <dbReference type="ARBA" id="ARBA00022723"/>
    </source>
</evidence>
<feature type="active site" description="Proton donor/acceptor" evidence="14">
    <location>
        <position position="523"/>
    </location>
</feature>
<dbReference type="FunFam" id="3.40.630.30:FF:000067">
    <property type="entry name" value="Histone acetyltransferase"/>
    <property type="match status" value="1"/>
</dbReference>
<comment type="similarity">
    <text evidence="2">Belongs to the MYST (SAS/MOZ) family.</text>
</comment>
<feature type="compositionally biased region" description="Polar residues" evidence="15">
    <location>
        <begin position="108"/>
        <end position="117"/>
    </location>
</feature>
<evidence type="ECO:0000259" key="16">
    <source>
        <dbReference type="PROSITE" id="PS51726"/>
    </source>
</evidence>
<evidence type="ECO:0000256" key="8">
    <source>
        <dbReference type="ARBA" id="ARBA00022990"/>
    </source>
</evidence>
<dbReference type="AlphaFoldDB" id="A0AAE0XCB4"/>
<dbReference type="Gene3D" id="3.40.630.30">
    <property type="match status" value="1"/>
</dbReference>
<feature type="compositionally biased region" description="Basic and acidic residues" evidence="15">
    <location>
        <begin position="597"/>
        <end position="607"/>
    </location>
</feature>
<keyword evidence="6" id="KW-0863">Zinc-finger</keyword>
<keyword evidence="10" id="KW-0804">Transcription</keyword>
<keyword evidence="8" id="KW-0007">Acetylation</keyword>
<dbReference type="Proteomes" id="UP001270362">
    <property type="component" value="Unassembled WGS sequence"/>
</dbReference>
<protein>
    <recommendedName>
        <fullName evidence="3">histone acetyltransferase</fullName>
        <ecNumber evidence="3">2.3.1.48</ecNumber>
    </recommendedName>
</protein>
<comment type="caution">
    <text evidence="17">The sequence shown here is derived from an EMBL/GenBank/DDBJ whole genome shotgun (WGS) entry which is preliminary data.</text>
</comment>
<keyword evidence="18" id="KW-1185">Reference proteome</keyword>
<dbReference type="GO" id="GO:0006355">
    <property type="term" value="P:regulation of DNA-templated transcription"/>
    <property type="evidence" value="ECO:0007669"/>
    <property type="project" value="InterPro"/>
</dbReference>
<feature type="region of interest" description="Disordered" evidence="15">
    <location>
        <begin position="636"/>
        <end position="660"/>
    </location>
</feature>
<keyword evidence="12" id="KW-0012">Acyltransferase</keyword>
<evidence type="ECO:0000256" key="14">
    <source>
        <dbReference type="PIRSR" id="PIRSR602717-51"/>
    </source>
</evidence>
<keyword evidence="7" id="KW-0862">Zinc</keyword>
<dbReference type="InterPro" id="IPR002717">
    <property type="entry name" value="HAT_MYST-type"/>
</dbReference>
<dbReference type="EC" id="2.3.1.48" evidence="3"/>
<evidence type="ECO:0000256" key="2">
    <source>
        <dbReference type="ARBA" id="ARBA00010107"/>
    </source>
</evidence>
<evidence type="ECO:0000256" key="4">
    <source>
        <dbReference type="ARBA" id="ARBA00022679"/>
    </source>
</evidence>
<feature type="region of interest" description="Disordered" evidence="15">
    <location>
        <begin position="588"/>
        <end position="611"/>
    </location>
</feature>
<evidence type="ECO:0000313" key="17">
    <source>
        <dbReference type="EMBL" id="KAK3689609.1"/>
    </source>
</evidence>
<reference evidence="17" key="1">
    <citation type="journal article" date="2023" name="Mol. Phylogenet. Evol.">
        <title>Genome-scale phylogeny and comparative genomics of the fungal order Sordariales.</title>
        <authorList>
            <person name="Hensen N."/>
            <person name="Bonometti L."/>
            <person name="Westerberg I."/>
            <person name="Brannstrom I.O."/>
            <person name="Guillou S."/>
            <person name="Cros-Aarteil S."/>
            <person name="Calhoun S."/>
            <person name="Haridas S."/>
            <person name="Kuo A."/>
            <person name="Mondo S."/>
            <person name="Pangilinan J."/>
            <person name="Riley R."/>
            <person name="LaButti K."/>
            <person name="Andreopoulos B."/>
            <person name="Lipzen A."/>
            <person name="Chen C."/>
            <person name="Yan M."/>
            <person name="Daum C."/>
            <person name="Ng V."/>
            <person name="Clum A."/>
            <person name="Steindorff A."/>
            <person name="Ohm R.A."/>
            <person name="Martin F."/>
            <person name="Silar P."/>
            <person name="Natvig D.O."/>
            <person name="Lalanne C."/>
            <person name="Gautier V."/>
            <person name="Ament-Velasquez S.L."/>
            <person name="Kruys A."/>
            <person name="Hutchinson M.I."/>
            <person name="Powell A.J."/>
            <person name="Barry K."/>
            <person name="Miller A.N."/>
            <person name="Grigoriev I.V."/>
            <person name="Debuchy R."/>
            <person name="Gladieux P."/>
            <person name="Hiltunen Thoren M."/>
            <person name="Johannesson H."/>
        </authorList>
    </citation>
    <scope>NUCLEOTIDE SEQUENCE</scope>
    <source>
        <strain evidence="17">CBS 314.62</strain>
    </source>
</reference>
<evidence type="ECO:0000256" key="10">
    <source>
        <dbReference type="ARBA" id="ARBA00023163"/>
    </source>
</evidence>
<reference evidence="17" key="2">
    <citation type="submission" date="2023-06" db="EMBL/GenBank/DDBJ databases">
        <authorList>
            <consortium name="Lawrence Berkeley National Laboratory"/>
            <person name="Haridas S."/>
            <person name="Hensen N."/>
            <person name="Bonometti L."/>
            <person name="Westerberg I."/>
            <person name="Brannstrom I.O."/>
            <person name="Guillou S."/>
            <person name="Cros-Aarteil S."/>
            <person name="Calhoun S."/>
            <person name="Kuo A."/>
            <person name="Mondo S."/>
            <person name="Pangilinan J."/>
            <person name="Riley R."/>
            <person name="Labutti K."/>
            <person name="Andreopoulos B."/>
            <person name="Lipzen A."/>
            <person name="Chen C."/>
            <person name="Yanf M."/>
            <person name="Daum C."/>
            <person name="Ng V."/>
            <person name="Clum A."/>
            <person name="Steindorff A."/>
            <person name="Ohm R."/>
            <person name="Martin F."/>
            <person name="Silar P."/>
            <person name="Natvig D."/>
            <person name="Lalanne C."/>
            <person name="Gautier V."/>
            <person name="Ament-Velasquez S.L."/>
            <person name="Kruys A."/>
            <person name="Hutchinson M.I."/>
            <person name="Powell A.J."/>
            <person name="Barry K."/>
            <person name="Miller A.N."/>
            <person name="Grigoriev I.V."/>
            <person name="Debuchy R."/>
            <person name="Gladieux P."/>
            <person name="Thoren M.H."/>
            <person name="Johannesson H."/>
        </authorList>
    </citation>
    <scope>NUCLEOTIDE SEQUENCE</scope>
    <source>
        <strain evidence="17">CBS 314.62</strain>
    </source>
</reference>
<dbReference type="EMBL" id="JAULSO010000002">
    <property type="protein sequence ID" value="KAK3689609.1"/>
    <property type="molecule type" value="Genomic_DNA"/>
</dbReference>
<feature type="compositionally biased region" description="Low complexity" evidence="15">
    <location>
        <begin position="21"/>
        <end position="36"/>
    </location>
</feature>
<evidence type="ECO:0000256" key="1">
    <source>
        <dbReference type="ARBA" id="ARBA00004123"/>
    </source>
</evidence>
<evidence type="ECO:0000313" key="18">
    <source>
        <dbReference type="Proteomes" id="UP001270362"/>
    </source>
</evidence>
<feature type="compositionally biased region" description="Polar residues" evidence="15">
    <location>
        <begin position="131"/>
        <end position="142"/>
    </location>
</feature>
<evidence type="ECO:0000256" key="11">
    <source>
        <dbReference type="ARBA" id="ARBA00023242"/>
    </source>
</evidence>
<dbReference type="InterPro" id="IPR016181">
    <property type="entry name" value="Acyl_CoA_acyltransferase"/>
</dbReference>
<feature type="compositionally biased region" description="Basic and acidic residues" evidence="15">
    <location>
        <begin position="236"/>
        <end position="249"/>
    </location>
</feature>
<dbReference type="Pfam" id="PF01853">
    <property type="entry name" value="MOZ_SAS"/>
    <property type="match status" value="1"/>
</dbReference>
<dbReference type="GO" id="GO:0035267">
    <property type="term" value="C:NuA4 histone acetyltransferase complex"/>
    <property type="evidence" value="ECO:0007669"/>
    <property type="project" value="TreeGrafter"/>
</dbReference>
<comment type="subcellular location">
    <subcellularLocation>
        <location evidence="1">Nucleus</location>
    </subcellularLocation>
</comment>
<feature type="region of interest" description="Disordered" evidence="15">
    <location>
        <begin position="1"/>
        <end position="149"/>
    </location>
</feature>
<dbReference type="Gene3D" id="3.30.60.60">
    <property type="entry name" value="N-acetyl transferase-like"/>
    <property type="match status" value="1"/>
</dbReference>
<dbReference type="GO" id="GO:0046972">
    <property type="term" value="F:histone H4K16 acetyltransferase activity"/>
    <property type="evidence" value="ECO:0007669"/>
    <property type="project" value="TreeGrafter"/>
</dbReference>
<keyword evidence="5" id="KW-0479">Metal-binding</keyword>
<dbReference type="Gene3D" id="1.10.10.10">
    <property type="entry name" value="Winged helix-like DNA-binding domain superfamily/Winged helix DNA-binding domain"/>
    <property type="match status" value="1"/>
</dbReference>
<evidence type="ECO:0000256" key="9">
    <source>
        <dbReference type="ARBA" id="ARBA00023015"/>
    </source>
</evidence>
<keyword evidence="9" id="KW-0805">Transcription regulation</keyword>
<dbReference type="GO" id="GO:0008270">
    <property type="term" value="F:zinc ion binding"/>
    <property type="evidence" value="ECO:0007669"/>
    <property type="project" value="UniProtKB-KW"/>
</dbReference>
<evidence type="ECO:0000256" key="12">
    <source>
        <dbReference type="ARBA" id="ARBA00023315"/>
    </source>
</evidence>
<evidence type="ECO:0000256" key="3">
    <source>
        <dbReference type="ARBA" id="ARBA00013184"/>
    </source>
</evidence>
<dbReference type="PROSITE" id="PS51726">
    <property type="entry name" value="MYST_HAT"/>
    <property type="match status" value="1"/>
</dbReference>
<dbReference type="InterPro" id="IPR050603">
    <property type="entry name" value="MYST_HAT"/>
</dbReference>
<gene>
    <name evidence="17" type="ORF">B0T22DRAFT_379328</name>
</gene>
<evidence type="ECO:0000256" key="6">
    <source>
        <dbReference type="ARBA" id="ARBA00022771"/>
    </source>
</evidence>
<evidence type="ECO:0000256" key="15">
    <source>
        <dbReference type="SAM" id="MobiDB-lite"/>
    </source>
</evidence>
<dbReference type="PANTHER" id="PTHR10615">
    <property type="entry name" value="HISTONE ACETYLTRANSFERASE"/>
    <property type="match status" value="1"/>
</dbReference>
<evidence type="ECO:0000256" key="13">
    <source>
        <dbReference type="ARBA" id="ARBA00045805"/>
    </source>
</evidence>
<feature type="domain" description="MYST-type HAT" evidence="16">
    <location>
        <begin position="245"/>
        <end position="607"/>
    </location>
</feature>